<dbReference type="Proteomes" id="UP001197875">
    <property type="component" value="Unassembled WGS sequence"/>
</dbReference>
<dbReference type="Gene3D" id="3.40.190.10">
    <property type="entry name" value="Periplasmic binding protein-like II"/>
    <property type="match status" value="1"/>
</dbReference>
<evidence type="ECO:0000313" key="1">
    <source>
        <dbReference type="EMBL" id="MCC2191489.1"/>
    </source>
</evidence>
<organism evidence="1 2">
    <name type="scientific">Fusicatenibacter faecihominis</name>
    <dbReference type="NCBI Taxonomy" id="2881276"/>
    <lineage>
        <taxon>Bacteria</taxon>
        <taxon>Bacillati</taxon>
        <taxon>Bacillota</taxon>
        <taxon>Clostridia</taxon>
        <taxon>Lachnospirales</taxon>
        <taxon>Lachnospiraceae</taxon>
        <taxon>Fusicatenibacter</taxon>
    </lineage>
</organism>
<reference evidence="1 2" key="1">
    <citation type="submission" date="2021-10" db="EMBL/GenBank/DDBJ databases">
        <title>Anaerobic single-cell dispensing facilitates the cultivation of human gut bacteria.</title>
        <authorList>
            <person name="Afrizal A."/>
        </authorList>
    </citation>
    <scope>NUCLEOTIDE SEQUENCE [LARGE SCALE GENOMIC DNA]</scope>
    <source>
        <strain evidence="1 2">CLA-AA-H277</strain>
    </source>
</reference>
<protein>
    <submittedName>
        <fullName evidence="1">Uncharacterized protein</fullName>
    </submittedName>
</protein>
<comment type="caution">
    <text evidence="1">The sequence shown here is derived from an EMBL/GenBank/DDBJ whole genome shotgun (WGS) entry which is preliminary data.</text>
</comment>
<proteinExistence type="predicted"/>
<evidence type="ECO:0000313" key="2">
    <source>
        <dbReference type="Proteomes" id="UP001197875"/>
    </source>
</evidence>
<dbReference type="AlphaFoldDB" id="A0AAE3J811"/>
<dbReference type="RefSeq" id="WP_227616329.1">
    <property type="nucleotide sequence ID" value="NZ_JAJEPR010000060.1"/>
</dbReference>
<keyword evidence="2" id="KW-1185">Reference proteome</keyword>
<dbReference type="EMBL" id="JAJEPR010000060">
    <property type="protein sequence ID" value="MCC2191489.1"/>
    <property type="molecule type" value="Genomic_DNA"/>
</dbReference>
<accession>A0AAE3J811</accession>
<name>A0AAE3J811_9FIRM</name>
<sequence length="92" mass="10681">MNVCEAAGEISTLPSETTKSYGMQMMEEMESHFPNVFYDNLWDRKYMPSGMWNVFQVAAGMFCEDQSDDSKQEIIDYLKENHTDLYEAAQET</sequence>
<gene>
    <name evidence="1" type="ORF">LKD71_17135</name>
</gene>